<evidence type="ECO:0000256" key="1">
    <source>
        <dbReference type="ARBA" id="ARBA00023002"/>
    </source>
</evidence>
<sequence length="844" mass="86876">MKSALVTGTVTGIGKALCEELGKQGYNLTLIDIDGAALLEQRTALQAAHGIDVLVCAADVCSNSAMERAVREHVARFGGLDVAVLNAGIGERGDYLDPAIATEALEKTLDVDLRAVVSGARLLAQLMVQRGNGGRIITLASAAGAVSSSAAAIHVLAAGMPQRGQQAQRGKGGRIITLASAAGGAQRTQRLLQQQQQQQQVWRSARSGCSSSSSSRCGAARTAAGAAAAAAVAAATQAAAAAAARASAAGTPERWQQVQRLVRCRGESASRGRFCMQEGRAQLPDNSIFPMTAGPYYAAAKAGVVHFVRSLAPRLAPHGVQLAAVCPQYVDTPLVQKMLQHQPEVAKAMMGPLFGQPLLQPSQVVAVIQQQLAAPLPQRGRRVPFREAYAGAGCVALLLQNGTVVDPFAANPAHGALQQTGARVVTSNSRTSSSSSSSSSKQQPVSALAAASAASMARFSSRKAMQGFAAQPLPKAYSKLQVVRLSVKFAEAVQRVTVPMPLPAQLPAGTVLVRRLFVGINASDVNYTSGRYHGSAAAAKAALPYDAGFESVGIVVAAAPDAAAGLPVGSAVATMESGFSEFAVLQARRALPVPCAAPEVVALLTSGLTASIALEEVGRLQLPGSNNKNNSHMTVSNSASEQKQKTVLVTAAAGGTGQFAVQLAKLAGCHVVATCGGAAKAALLRQLGVDRVIDYKAESVKAVLKQEYAAGIDLIYESVGGDMFALCVDALAPKGTLIIIGMMSAYAEGWQPSAHAGLPEKLLWKNAAVAGFFLLRYASLWGPHLARLCSLVQSGQLAVALDSQRFKGLAAVPDAVARLQGGASSGKVVVQLAESLPAAEAARL</sequence>
<feature type="compositionally biased region" description="Low complexity" evidence="2">
    <location>
        <begin position="423"/>
        <end position="443"/>
    </location>
</feature>
<dbReference type="InterPro" id="IPR002347">
    <property type="entry name" value="SDR_fam"/>
</dbReference>
<dbReference type="FunFam" id="3.40.50.720:FF:000121">
    <property type="entry name" value="Prostaglandin reductase 2"/>
    <property type="match status" value="1"/>
</dbReference>
<dbReference type="Pfam" id="PF08240">
    <property type="entry name" value="ADH_N"/>
    <property type="match status" value="1"/>
</dbReference>
<dbReference type="AlphaFoldDB" id="A0A383V7N2"/>
<dbReference type="InterPro" id="IPR051397">
    <property type="entry name" value="Zn-ADH-like_protein"/>
</dbReference>
<dbReference type="PANTHER" id="PTHR43677">
    <property type="entry name" value="SHORT-CHAIN DEHYDROGENASE/REDUCTASE"/>
    <property type="match status" value="1"/>
</dbReference>
<reference evidence="4 5" key="1">
    <citation type="submission" date="2016-10" db="EMBL/GenBank/DDBJ databases">
        <authorList>
            <person name="Cai Z."/>
        </authorList>
    </citation>
    <scope>NUCLEOTIDE SEQUENCE [LARGE SCALE GENOMIC DNA]</scope>
</reference>
<protein>
    <recommendedName>
        <fullName evidence="3">Enoyl reductase (ER) domain-containing protein</fullName>
    </recommendedName>
</protein>
<dbReference type="PROSITE" id="PS00061">
    <property type="entry name" value="ADH_SHORT"/>
    <property type="match status" value="1"/>
</dbReference>
<dbReference type="SUPFAM" id="SSF51735">
    <property type="entry name" value="NAD(P)-binding Rossmann-fold domains"/>
    <property type="match status" value="2"/>
</dbReference>
<dbReference type="InterPro" id="IPR020843">
    <property type="entry name" value="ER"/>
</dbReference>
<dbReference type="STRING" id="3088.A0A383V7N2"/>
<dbReference type="InterPro" id="IPR036291">
    <property type="entry name" value="NAD(P)-bd_dom_sf"/>
</dbReference>
<keyword evidence="1" id="KW-0560">Oxidoreductase</keyword>
<evidence type="ECO:0000256" key="2">
    <source>
        <dbReference type="SAM" id="MobiDB-lite"/>
    </source>
</evidence>
<proteinExistence type="predicted"/>
<dbReference type="EMBL" id="FNXT01000129">
    <property type="protein sequence ID" value="SZX61171.1"/>
    <property type="molecule type" value="Genomic_DNA"/>
</dbReference>
<dbReference type="PRINTS" id="PR00080">
    <property type="entry name" value="SDRFAMILY"/>
</dbReference>
<feature type="region of interest" description="Disordered" evidence="2">
    <location>
        <begin position="419"/>
        <end position="443"/>
    </location>
</feature>
<dbReference type="PRINTS" id="PR00081">
    <property type="entry name" value="GDHRDH"/>
</dbReference>
<dbReference type="SMART" id="SM00829">
    <property type="entry name" value="PKS_ER"/>
    <property type="match status" value="1"/>
</dbReference>
<dbReference type="Gene3D" id="3.90.180.10">
    <property type="entry name" value="Medium-chain alcohol dehydrogenases, catalytic domain"/>
    <property type="match status" value="1"/>
</dbReference>
<gene>
    <name evidence="4" type="ORF">BQ4739_LOCUS1694</name>
</gene>
<dbReference type="PANTHER" id="PTHR43677:SF3">
    <property type="entry name" value="PROSTAGLANDIN REDUCTASE 3"/>
    <property type="match status" value="1"/>
</dbReference>
<organism evidence="4 5">
    <name type="scientific">Tetradesmus obliquus</name>
    <name type="common">Green alga</name>
    <name type="synonym">Acutodesmus obliquus</name>
    <dbReference type="NCBI Taxonomy" id="3088"/>
    <lineage>
        <taxon>Eukaryota</taxon>
        <taxon>Viridiplantae</taxon>
        <taxon>Chlorophyta</taxon>
        <taxon>core chlorophytes</taxon>
        <taxon>Chlorophyceae</taxon>
        <taxon>CS clade</taxon>
        <taxon>Sphaeropleales</taxon>
        <taxon>Scenedesmaceae</taxon>
        <taxon>Tetradesmus</taxon>
    </lineage>
</organism>
<evidence type="ECO:0000313" key="5">
    <source>
        <dbReference type="Proteomes" id="UP000256970"/>
    </source>
</evidence>
<dbReference type="InterPro" id="IPR013154">
    <property type="entry name" value="ADH-like_N"/>
</dbReference>
<dbReference type="Pfam" id="PF00106">
    <property type="entry name" value="adh_short"/>
    <property type="match status" value="2"/>
</dbReference>
<feature type="domain" description="Enoyl reductase (ER)" evidence="3">
    <location>
        <begin position="491"/>
        <end position="830"/>
    </location>
</feature>
<dbReference type="GO" id="GO:0016491">
    <property type="term" value="F:oxidoreductase activity"/>
    <property type="evidence" value="ECO:0007669"/>
    <property type="project" value="UniProtKB-KW"/>
</dbReference>
<dbReference type="Gene3D" id="3.40.50.720">
    <property type="entry name" value="NAD(P)-binding Rossmann-like Domain"/>
    <property type="match status" value="3"/>
</dbReference>
<dbReference type="InterPro" id="IPR013149">
    <property type="entry name" value="ADH-like_C"/>
</dbReference>
<dbReference type="Proteomes" id="UP000256970">
    <property type="component" value="Unassembled WGS sequence"/>
</dbReference>
<name>A0A383V7N2_TETOB</name>
<evidence type="ECO:0000313" key="4">
    <source>
        <dbReference type="EMBL" id="SZX61171.1"/>
    </source>
</evidence>
<dbReference type="Pfam" id="PF00107">
    <property type="entry name" value="ADH_zinc_N"/>
    <property type="match status" value="1"/>
</dbReference>
<dbReference type="GO" id="GO:0005739">
    <property type="term" value="C:mitochondrion"/>
    <property type="evidence" value="ECO:0007669"/>
    <property type="project" value="TreeGrafter"/>
</dbReference>
<dbReference type="InterPro" id="IPR011032">
    <property type="entry name" value="GroES-like_sf"/>
</dbReference>
<evidence type="ECO:0000259" key="3">
    <source>
        <dbReference type="SMART" id="SM00829"/>
    </source>
</evidence>
<dbReference type="SUPFAM" id="SSF50129">
    <property type="entry name" value="GroES-like"/>
    <property type="match status" value="1"/>
</dbReference>
<dbReference type="InterPro" id="IPR020904">
    <property type="entry name" value="Sc_DH/Rdtase_CS"/>
</dbReference>
<accession>A0A383V7N2</accession>
<keyword evidence="5" id="KW-1185">Reference proteome</keyword>